<evidence type="ECO:0000313" key="4">
    <source>
        <dbReference type="Proteomes" id="UP001328107"/>
    </source>
</evidence>
<keyword evidence="4" id="KW-1185">Reference proteome</keyword>
<organism evidence="2 4">
    <name type="scientific">Pristionchus mayeri</name>
    <dbReference type="NCBI Taxonomy" id="1317129"/>
    <lineage>
        <taxon>Eukaryota</taxon>
        <taxon>Metazoa</taxon>
        <taxon>Ecdysozoa</taxon>
        <taxon>Nematoda</taxon>
        <taxon>Chromadorea</taxon>
        <taxon>Rhabditida</taxon>
        <taxon>Rhabditina</taxon>
        <taxon>Diplogasteromorpha</taxon>
        <taxon>Diplogasteroidea</taxon>
        <taxon>Neodiplogasteridae</taxon>
        <taxon>Pristionchus</taxon>
    </lineage>
</organism>
<reference evidence="4" key="1">
    <citation type="submission" date="2022-10" db="EMBL/GenBank/DDBJ databases">
        <title>Genome assembly of Pristionchus species.</title>
        <authorList>
            <person name="Yoshida K."/>
            <person name="Sommer R.J."/>
        </authorList>
    </citation>
    <scope>NUCLEOTIDE SEQUENCE [LARGE SCALE GENOMIC DNA]</scope>
    <source>
        <strain evidence="1 4">RS5460</strain>
    </source>
</reference>
<protein>
    <submittedName>
        <fullName evidence="2">Uncharacterized protein</fullName>
    </submittedName>
</protein>
<evidence type="ECO:0000313" key="2">
    <source>
        <dbReference type="EMBL" id="GMR57728.1"/>
    </source>
</evidence>
<reference evidence="2" key="2">
    <citation type="submission" date="2023-06" db="EMBL/GenBank/DDBJ databases">
        <title>Genome assembly of Pristionchus species.</title>
        <authorList>
            <person name="Yoshida K."/>
            <person name="Sommer R.J."/>
        </authorList>
    </citation>
    <scope>NUCLEOTIDE SEQUENCE</scope>
    <source>
        <strain evidence="2">RS5460</strain>
    </source>
</reference>
<evidence type="ECO:0000313" key="1">
    <source>
        <dbReference type="EMBL" id="GMR57723.1"/>
    </source>
</evidence>
<name>A0AAN5D719_9BILA</name>
<comment type="caution">
    <text evidence="2">The sequence shown here is derived from an EMBL/GenBank/DDBJ whole genome shotgun (WGS) entry which is preliminary data.</text>
</comment>
<sequence>IFQNPLIGNHHPGMKSHLSLSSLFSSADEEYIATEAFCQALRRIRMNQLDSESSLPQHPDWKLQIAVEENGNPVRASSLSPSSLFLSTDEESKATDAFCQAFRRLSTLDNQNLRDERAFTISHDEPSRSDSSDISENQSLSLIESLPWPARNRLFYFLRSDKECTDLNTLSQVSTHFHCGVKEFMRRENNRPGLWIVIFKYTEVGLDVEIILYPFNLPFYNLTILDMGRFKRTMIDFSRVPALQVTLTGPEDPLIDQLGEFLSTSIEEVWIGEYRRGLTPTDLSLCAKLLSASTIEDLQFESVTLDDVTAPLILSIISRASNLLHLWSYTKPLITDPAEFVRALFSSSVGLVCIHNSSPLFVGLSNAFWEKFLNEKLSNGSFERVQTGNKTGRTIKKAPINLPDTPIRYIKWQKTQGN</sequence>
<accession>A0AAN5D719</accession>
<dbReference type="EMBL" id="BTRK01000006">
    <property type="protein sequence ID" value="GMR57728.1"/>
    <property type="molecule type" value="Genomic_DNA"/>
</dbReference>
<dbReference type="AlphaFoldDB" id="A0AAN5D719"/>
<feature type="non-terminal residue" evidence="2">
    <location>
        <position position="1"/>
    </location>
</feature>
<proteinExistence type="predicted"/>
<dbReference type="EMBL" id="BTRK01000006">
    <property type="protein sequence ID" value="GMR57735.1"/>
    <property type="molecule type" value="Genomic_DNA"/>
</dbReference>
<dbReference type="Proteomes" id="UP001328107">
    <property type="component" value="Unassembled WGS sequence"/>
</dbReference>
<gene>
    <name evidence="1" type="ORF">PMAYCL1PPCAC_27918</name>
    <name evidence="2" type="ORF">PMAYCL1PPCAC_27923</name>
    <name evidence="3" type="ORF">PMAYCL1PPCAC_27930</name>
</gene>
<evidence type="ECO:0000313" key="3">
    <source>
        <dbReference type="EMBL" id="GMR57735.1"/>
    </source>
</evidence>
<dbReference type="EMBL" id="BTRK01000006">
    <property type="protein sequence ID" value="GMR57723.1"/>
    <property type="molecule type" value="Genomic_DNA"/>
</dbReference>